<dbReference type="InterPro" id="IPR004220">
    <property type="entry name" value="5-COMe_2-OHmuconate_Isoase"/>
</dbReference>
<proteinExistence type="predicted"/>
<dbReference type="SUPFAM" id="SSF55331">
    <property type="entry name" value="Tautomerase/MIF"/>
    <property type="match status" value="1"/>
</dbReference>
<dbReference type="Proteomes" id="UP000263753">
    <property type="component" value="Chromosome"/>
</dbReference>
<accession>A0A3B7M064</accession>
<dbReference type="AlphaFoldDB" id="A0A3B7M064"/>
<reference evidence="2" key="1">
    <citation type="submission" date="2018-09" db="EMBL/GenBank/DDBJ databases">
        <title>The complete genome of Acinetobacter sp. strain WCHAc010005.</title>
        <authorList>
            <person name="Hu Y."/>
            <person name="Long H."/>
            <person name="Feng Y."/>
            <person name="Zong Z."/>
        </authorList>
    </citation>
    <scope>NUCLEOTIDE SEQUENCE [LARGE SCALE GENOMIC DNA]</scope>
    <source>
        <strain evidence="2">WCHAc010005</strain>
    </source>
</reference>
<dbReference type="EMBL" id="CP032134">
    <property type="protein sequence ID" value="AXY55953.1"/>
    <property type="molecule type" value="Genomic_DNA"/>
</dbReference>
<dbReference type="GO" id="GO:0008704">
    <property type="term" value="F:5-carboxymethyl-2-hydroxymuconate delta-isomerase activity"/>
    <property type="evidence" value="ECO:0007669"/>
    <property type="project" value="InterPro"/>
</dbReference>
<name>A0A3B7M064_9GAMM</name>
<dbReference type="Pfam" id="PF02962">
    <property type="entry name" value="CHMI"/>
    <property type="match status" value="1"/>
</dbReference>
<dbReference type="Gene3D" id="3.30.429.10">
    <property type="entry name" value="Macrophage Migration Inhibitory Factor"/>
    <property type="match status" value="1"/>
</dbReference>
<gene>
    <name evidence="1" type="ORF">CDG60_04780</name>
</gene>
<dbReference type="CDD" id="cd00580">
    <property type="entry name" value="CHMI"/>
    <property type="match status" value="1"/>
</dbReference>
<dbReference type="PANTHER" id="PTHR37950">
    <property type="entry name" value="4-HYDROXYPHENYLACETATE CATABOLISM PROTEIN"/>
    <property type="match status" value="1"/>
</dbReference>
<dbReference type="PANTHER" id="PTHR37950:SF1">
    <property type="entry name" value="4-HYDROXYPHENYLACETATE CATABOLISM PROTEIN"/>
    <property type="match status" value="1"/>
</dbReference>
<protein>
    <submittedName>
        <fullName evidence="1">5-carboxymethyl-2-hydroxymuconate Delta-isomerase</fullName>
    </submittedName>
</protein>
<evidence type="ECO:0000313" key="2">
    <source>
        <dbReference type="Proteomes" id="UP000263753"/>
    </source>
</evidence>
<organism evidence="1 2">
    <name type="scientific">Acinetobacter chinensis</name>
    <dbReference type="NCBI Taxonomy" id="2004650"/>
    <lineage>
        <taxon>Bacteria</taxon>
        <taxon>Pseudomonadati</taxon>
        <taxon>Pseudomonadota</taxon>
        <taxon>Gammaproteobacteria</taxon>
        <taxon>Moraxellales</taxon>
        <taxon>Moraxellaceae</taxon>
        <taxon>Acinetobacter</taxon>
    </lineage>
</organism>
<dbReference type="RefSeq" id="WP_087513400.1">
    <property type="nucleotide sequence ID" value="NZ_CP032134.1"/>
</dbReference>
<dbReference type="InterPro" id="IPR014347">
    <property type="entry name" value="Tautomerase/MIF_sf"/>
</dbReference>
<keyword evidence="1" id="KW-0413">Isomerase</keyword>
<dbReference type="KEGG" id="achi:CDG60_04780"/>
<sequence>MPHIHLEYSDNLQNLQPEKVLKAINLCMFDGGYVSAASDVKSRAVAQSVYMVGLGEEPQAYLHAKVSLLSGRSNEMKQQISQQILQVLQQNLPAQTGLTVQVCVEIIEMPKESYSKAVITAR</sequence>
<evidence type="ECO:0000313" key="1">
    <source>
        <dbReference type="EMBL" id="AXY55953.1"/>
    </source>
</evidence>